<gene>
    <name evidence="1" type="ORF">DFR29_11380</name>
</gene>
<dbReference type="InterPro" id="IPR029058">
    <property type="entry name" value="AB_hydrolase_fold"/>
</dbReference>
<evidence type="ECO:0000313" key="1">
    <source>
        <dbReference type="EMBL" id="TDR40380.1"/>
    </source>
</evidence>
<dbReference type="RefSeq" id="WP_133820331.1">
    <property type="nucleotide sequence ID" value="NZ_SNZH01000013.1"/>
</dbReference>
<dbReference type="Proteomes" id="UP000295293">
    <property type="component" value="Unassembled WGS sequence"/>
</dbReference>
<organism evidence="1 2">
    <name type="scientific">Tahibacter aquaticus</name>
    <dbReference type="NCBI Taxonomy" id="520092"/>
    <lineage>
        <taxon>Bacteria</taxon>
        <taxon>Pseudomonadati</taxon>
        <taxon>Pseudomonadota</taxon>
        <taxon>Gammaproteobacteria</taxon>
        <taxon>Lysobacterales</taxon>
        <taxon>Rhodanobacteraceae</taxon>
        <taxon>Tahibacter</taxon>
    </lineage>
</organism>
<comment type="caution">
    <text evidence="1">The sequence shown here is derived from an EMBL/GenBank/DDBJ whole genome shotgun (WGS) entry which is preliminary data.</text>
</comment>
<dbReference type="AlphaFoldDB" id="A0A4R6YR13"/>
<dbReference type="OrthoDB" id="8561148at2"/>
<evidence type="ECO:0008006" key="3">
    <source>
        <dbReference type="Google" id="ProtNLM"/>
    </source>
</evidence>
<dbReference type="SUPFAM" id="SSF53474">
    <property type="entry name" value="alpha/beta-Hydrolases"/>
    <property type="match status" value="1"/>
</dbReference>
<name>A0A4R6YR13_9GAMM</name>
<keyword evidence="2" id="KW-1185">Reference proteome</keyword>
<dbReference type="EMBL" id="SNZH01000013">
    <property type="protein sequence ID" value="TDR40380.1"/>
    <property type="molecule type" value="Genomic_DNA"/>
</dbReference>
<protein>
    <recommendedName>
        <fullName evidence="3">Alpha/beta hydrolase</fullName>
    </recommendedName>
</protein>
<dbReference type="Gene3D" id="3.40.50.1820">
    <property type="entry name" value="alpha/beta hydrolase"/>
    <property type="match status" value="1"/>
</dbReference>
<proteinExistence type="predicted"/>
<reference evidence="1 2" key="1">
    <citation type="submission" date="2019-03" db="EMBL/GenBank/DDBJ databases">
        <title>Genomic Encyclopedia of Type Strains, Phase IV (KMG-IV): sequencing the most valuable type-strain genomes for metagenomic binning, comparative biology and taxonomic classification.</title>
        <authorList>
            <person name="Goeker M."/>
        </authorList>
    </citation>
    <scope>NUCLEOTIDE SEQUENCE [LARGE SCALE GENOMIC DNA]</scope>
    <source>
        <strain evidence="1 2">DSM 21667</strain>
    </source>
</reference>
<sequence>MFAALLQQLVPVEVIAYPSEPVAGYTTLLEQLAARVTVDADTVLLAESFAGPLGVALVAQAAVAPRALVLCATFADSPLLWLRPLAPLLRGLPLHGLPPWLCAAATFGRWATPAWSARLHATLHQVPQPVLRERLRAALRVAWREALSGVRCPLLYLQASADCIVPARSARRIAALRPDLHLVRIAAPHFLLQVAPEAALAAIAAFLANTVAR</sequence>
<evidence type="ECO:0000313" key="2">
    <source>
        <dbReference type="Proteomes" id="UP000295293"/>
    </source>
</evidence>
<accession>A0A4R6YR13</accession>